<sequence>MAVTEVTFHSVRAYRSHRENFALSWLRVVELDVVRVDSESAWVAELKAMQSDDFPWVMNHYVFDISDAGVLEVAAESVEVVRYWGE</sequence>
<comment type="caution">
    <text evidence="1">The sequence shown here is derived from an EMBL/GenBank/DDBJ whole genome shotgun (WGS) entry which is preliminary data.</text>
</comment>
<organism evidence="1 2">
    <name type="scientific">Parenemella sanctibonifatiensis</name>
    <dbReference type="NCBI Taxonomy" id="2016505"/>
    <lineage>
        <taxon>Bacteria</taxon>
        <taxon>Bacillati</taxon>
        <taxon>Actinomycetota</taxon>
        <taxon>Actinomycetes</taxon>
        <taxon>Propionibacteriales</taxon>
        <taxon>Propionibacteriaceae</taxon>
        <taxon>Parenemella</taxon>
    </lineage>
</organism>
<accession>A0A255EB32</accession>
<reference evidence="1 2" key="1">
    <citation type="submission" date="2017-07" db="EMBL/GenBank/DDBJ databases">
        <title>Draft whole genome sequences of clinical Proprionibacteriaceae strains.</title>
        <authorList>
            <person name="Bernier A.-M."/>
            <person name="Bernard K."/>
            <person name="Domingo M.-C."/>
        </authorList>
    </citation>
    <scope>NUCLEOTIDE SEQUENCE [LARGE SCALE GENOMIC DNA]</scope>
    <source>
        <strain evidence="1 2">NML 160184</strain>
    </source>
</reference>
<evidence type="ECO:0000313" key="2">
    <source>
        <dbReference type="Proteomes" id="UP000216533"/>
    </source>
</evidence>
<name>A0A255EB32_9ACTN</name>
<protein>
    <submittedName>
        <fullName evidence="1">Uncharacterized protein</fullName>
    </submittedName>
</protein>
<dbReference type="Proteomes" id="UP000216533">
    <property type="component" value="Unassembled WGS sequence"/>
</dbReference>
<gene>
    <name evidence="1" type="ORF">CGZ92_03475</name>
</gene>
<dbReference type="AlphaFoldDB" id="A0A255EB32"/>
<evidence type="ECO:0000313" key="1">
    <source>
        <dbReference type="EMBL" id="OYN88779.1"/>
    </source>
</evidence>
<proteinExistence type="predicted"/>
<dbReference type="EMBL" id="NMVI01000011">
    <property type="protein sequence ID" value="OYN88779.1"/>
    <property type="molecule type" value="Genomic_DNA"/>
</dbReference>